<dbReference type="Proteomes" id="UP000217343">
    <property type="component" value="Chromosome"/>
</dbReference>
<gene>
    <name evidence="2" type="ORF">MYMAC_002460</name>
</gene>
<reference evidence="2 3" key="1">
    <citation type="submission" date="2017-06" db="EMBL/GenBank/DDBJ databases">
        <title>Sequencing and comparative analysis of myxobacterial genomes.</title>
        <authorList>
            <person name="Rupp O."/>
            <person name="Goesmann A."/>
            <person name="Sogaard-Andersen L."/>
        </authorList>
    </citation>
    <scope>NUCLEOTIDE SEQUENCE [LARGE SCALE GENOMIC DNA]</scope>
    <source>
        <strain evidence="2 3">DSM 14697</strain>
    </source>
</reference>
<dbReference type="NCBIfam" id="TIGR04411">
    <property type="entry name" value="T2SS_GspN_Lepto"/>
    <property type="match status" value="1"/>
</dbReference>
<dbReference type="KEGG" id="mmas:MYMAC_002460"/>
<name>A0A250JSP8_9BACT</name>
<evidence type="ECO:0000313" key="3">
    <source>
        <dbReference type="Proteomes" id="UP000217343"/>
    </source>
</evidence>
<evidence type="ECO:0000256" key="1">
    <source>
        <dbReference type="SAM" id="Phobius"/>
    </source>
</evidence>
<accession>A0A250JSP8</accession>
<feature type="transmembrane region" description="Helical" evidence="1">
    <location>
        <begin position="12"/>
        <end position="34"/>
    </location>
</feature>
<proteinExistence type="predicted"/>
<keyword evidence="3" id="KW-1185">Reference proteome</keyword>
<sequence>MSSDSKAARWKVLLGYAAFAVVAFVVGLLITFPYDAIRTRLVSEAAQAGFAVRIGSLRPGLAGITATHVRVSKPPQPLSADTVAALSRGEGGMLGAAELGEALVLDSVALRPALFPPGLALRASLMGGTLSASVGLLGDTRVKVTADGLQASGGNLPAFTGMDLDGELNAALSLTMPKNGAQPDLSQSDGELTLDSQGLVIKGGKVAIPMGGGQAVPMDLPQIDLGALTGRIQFVKGLGTVESLRLKSNELEAVATGTLKLGKRLEYSEPGMDVNIKLDPEFQKRLGIMGAGVTILPPDKKDPSFRAARLGGFLNRPTFLPRR</sequence>
<protein>
    <submittedName>
        <fullName evidence="2">Type II secretion system protein GspN</fullName>
    </submittedName>
</protein>
<keyword evidence="1" id="KW-0812">Transmembrane</keyword>
<dbReference type="OrthoDB" id="5490255at2"/>
<dbReference type="RefSeq" id="WP_013939077.1">
    <property type="nucleotide sequence ID" value="NZ_CP022203.1"/>
</dbReference>
<evidence type="ECO:0000313" key="2">
    <source>
        <dbReference type="EMBL" id="ATB46855.1"/>
    </source>
</evidence>
<keyword evidence="1" id="KW-0472">Membrane</keyword>
<dbReference type="EMBL" id="CP022203">
    <property type="protein sequence ID" value="ATB46855.1"/>
    <property type="molecule type" value="Genomic_DNA"/>
</dbReference>
<dbReference type="InterPro" id="IPR030925">
    <property type="entry name" value="T2SS_GspN_Lepto"/>
</dbReference>
<dbReference type="AlphaFoldDB" id="A0A250JSP8"/>
<organism evidence="2 3">
    <name type="scientific">Corallococcus macrosporus DSM 14697</name>
    <dbReference type="NCBI Taxonomy" id="1189310"/>
    <lineage>
        <taxon>Bacteria</taxon>
        <taxon>Pseudomonadati</taxon>
        <taxon>Myxococcota</taxon>
        <taxon>Myxococcia</taxon>
        <taxon>Myxococcales</taxon>
        <taxon>Cystobacterineae</taxon>
        <taxon>Myxococcaceae</taxon>
        <taxon>Corallococcus</taxon>
    </lineage>
</organism>
<keyword evidence="1" id="KW-1133">Transmembrane helix</keyword>